<feature type="compositionally biased region" description="Pro residues" evidence="1">
    <location>
        <begin position="103"/>
        <end position="112"/>
    </location>
</feature>
<proteinExistence type="predicted"/>
<evidence type="ECO:0000313" key="2">
    <source>
        <dbReference type="EMBL" id="JAE22099.1"/>
    </source>
</evidence>
<accession>A0A0A9GFB8</accession>
<protein>
    <submittedName>
        <fullName evidence="2">Uncharacterized protein</fullName>
    </submittedName>
</protein>
<feature type="region of interest" description="Disordered" evidence="1">
    <location>
        <begin position="50"/>
        <end position="112"/>
    </location>
</feature>
<reference evidence="2" key="1">
    <citation type="submission" date="2014-09" db="EMBL/GenBank/DDBJ databases">
        <authorList>
            <person name="Magalhaes I.L.F."/>
            <person name="Oliveira U."/>
            <person name="Santos F.R."/>
            <person name="Vidigal T.H.D.A."/>
            <person name="Brescovit A.D."/>
            <person name="Santos A.J."/>
        </authorList>
    </citation>
    <scope>NUCLEOTIDE SEQUENCE</scope>
    <source>
        <tissue evidence="2">Shoot tissue taken approximately 20 cm above the soil surface</tissue>
    </source>
</reference>
<reference evidence="2" key="2">
    <citation type="journal article" date="2015" name="Data Brief">
        <title>Shoot transcriptome of the giant reed, Arundo donax.</title>
        <authorList>
            <person name="Barrero R.A."/>
            <person name="Guerrero F.D."/>
            <person name="Moolhuijzen P."/>
            <person name="Goolsby J.A."/>
            <person name="Tidwell J."/>
            <person name="Bellgard S.E."/>
            <person name="Bellgard M.I."/>
        </authorList>
    </citation>
    <scope>NUCLEOTIDE SEQUENCE</scope>
    <source>
        <tissue evidence="2">Shoot tissue taken approximately 20 cm above the soil surface</tissue>
    </source>
</reference>
<feature type="compositionally biased region" description="Low complexity" evidence="1">
    <location>
        <begin position="81"/>
        <end position="92"/>
    </location>
</feature>
<evidence type="ECO:0000256" key="1">
    <source>
        <dbReference type="SAM" id="MobiDB-lite"/>
    </source>
</evidence>
<organism evidence="2">
    <name type="scientific">Arundo donax</name>
    <name type="common">Giant reed</name>
    <name type="synonym">Donax arundinaceus</name>
    <dbReference type="NCBI Taxonomy" id="35708"/>
    <lineage>
        <taxon>Eukaryota</taxon>
        <taxon>Viridiplantae</taxon>
        <taxon>Streptophyta</taxon>
        <taxon>Embryophyta</taxon>
        <taxon>Tracheophyta</taxon>
        <taxon>Spermatophyta</taxon>
        <taxon>Magnoliopsida</taxon>
        <taxon>Liliopsida</taxon>
        <taxon>Poales</taxon>
        <taxon>Poaceae</taxon>
        <taxon>PACMAD clade</taxon>
        <taxon>Arundinoideae</taxon>
        <taxon>Arundineae</taxon>
        <taxon>Arundo</taxon>
    </lineage>
</organism>
<name>A0A0A9GFB8_ARUDO</name>
<dbReference type="AlphaFoldDB" id="A0A0A9GFB8"/>
<dbReference type="EMBL" id="GBRH01175797">
    <property type="protein sequence ID" value="JAE22099.1"/>
    <property type="molecule type" value="Transcribed_RNA"/>
</dbReference>
<feature type="compositionally biased region" description="Pro residues" evidence="1">
    <location>
        <begin position="69"/>
        <end position="80"/>
    </location>
</feature>
<sequence>MLWGSVACPRRARTLGLGAGGCGPTPAPPCFGCCAWNTWGAGLGRRCGGCTPPPNTGGKSPGSCTAPRSLPPSASPPSRFPLPDASAAASRLSAREKGWSPAVRPPPAAAAE</sequence>